<protein>
    <submittedName>
        <fullName evidence="1">Uncharacterized protein</fullName>
    </submittedName>
</protein>
<organism evidence="1 2">
    <name type="scientific">Pyropia yezoensis</name>
    <name type="common">Susabi-nori</name>
    <name type="synonym">Porphyra yezoensis</name>
    <dbReference type="NCBI Taxonomy" id="2788"/>
    <lineage>
        <taxon>Eukaryota</taxon>
        <taxon>Rhodophyta</taxon>
        <taxon>Bangiophyceae</taxon>
        <taxon>Bangiales</taxon>
        <taxon>Bangiaceae</taxon>
        <taxon>Pyropia</taxon>
    </lineage>
</organism>
<name>A0ACC3CCE3_PYRYE</name>
<proteinExistence type="predicted"/>
<reference evidence="1" key="1">
    <citation type="submission" date="2019-11" db="EMBL/GenBank/DDBJ databases">
        <title>Nori genome reveals adaptations in red seaweeds to the harsh intertidal environment.</title>
        <authorList>
            <person name="Wang D."/>
            <person name="Mao Y."/>
        </authorList>
    </citation>
    <scope>NUCLEOTIDE SEQUENCE</scope>
    <source>
        <tissue evidence="1">Gametophyte</tissue>
    </source>
</reference>
<sequence length="671" mass="69603">MATLPGAAPPPAGQLAAAFVSPVPLGRPRPALAGRAARRRAGLPGGTPRRGSGGGSSGGGGGGGGPSRRRRPPPPVPLPPPAPARNVTPLTAVGGTSPPPSSPPPPPPPGAGAGPWHEQLLTAGLPLSAVVMDFVGDAPGMWRRGASTLTVRCPFHDDTNPSMSVSDTTGRYRCFACGAAGDALRFEAEARGLPTRRAALESLAQRYPEAAALSTGRSADAARARAYVATERRLSAATVAAFGIGYAPDAFDYLTTYLTRDCGYEEDECVAVGLLSRSAKTGRVYDTFRDRVMVPIRDGDGDVVAFGGRALSPSERAPKYINSAESALFRKRSLLFNGHRVAAVLGGWREAEEAAAAAAAGSVVDVDGNIRRMTPADVGTIVPLGEDGTELVALPRPPAGGGNVFIVEGYMDVLSLHQAGVATAVAAMGTALSREQLLAALATASPDAGVVINFDGDAAGVAAVARLCDSLLPSLPPAAADRVRVAFLPPKYKDADAFSMWGEGNPNADIFSRYMAGVPRGPLKAVLAAETRLWGMMRQAGARLVGPPGPPDEDDPTATTAERVAAALGRRRQREEEELLRLALHAAPRHRAPILRLGLAAQVELEVAGCSLWSTDARDALWGVLTRRGRGESLAAVRQALWETEGPAVAAAVDHLFRDPTNAASHLPDPR</sequence>
<evidence type="ECO:0000313" key="1">
    <source>
        <dbReference type="EMBL" id="KAK1867824.1"/>
    </source>
</evidence>
<dbReference type="Proteomes" id="UP000798662">
    <property type="component" value="Chromosome 3"/>
</dbReference>
<comment type="caution">
    <text evidence="1">The sequence shown here is derived from an EMBL/GenBank/DDBJ whole genome shotgun (WGS) entry which is preliminary data.</text>
</comment>
<dbReference type="EMBL" id="CM020620">
    <property type="protein sequence ID" value="KAK1867824.1"/>
    <property type="molecule type" value="Genomic_DNA"/>
</dbReference>
<evidence type="ECO:0000313" key="2">
    <source>
        <dbReference type="Proteomes" id="UP000798662"/>
    </source>
</evidence>
<accession>A0ACC3CCE3</accession>
<gene>
    <name evidence="1" type="ORF">I4F81_010323</name>
</gene>
<keyword evidence="2" id="KW-1185">Reference proteome</keyword>